<accession>A0A8S0W833</accession>
<dbReference type="OrthoDB" id="3265815at2759"/>
<proteinExistence type="predicted"/>
<dbReference type="EMBL" id="CACVBS010000054">
    <property type="protein sequence ID" value="CAA7266448.1"/>
    <property type="molecule type" value="Genomic_DNA"/>
</dbReference>
<evidence type="ECO:0000313" key="2">
    <source>
        <dbReference type="Proteomes" id="UP000467700"/>
    </source>
</evidence>
<evidence type="ECO:0000313" key="1">
    <source>
        <dbReference type="EMBL" id="CAA7266448.1"/>
    </source>
</evidence>
<sequence length="131" mass="14505">MPDSAAVLNIILPTMYGLSCSRNSPSLDNPEAAVDRMPSYGLVPSVVIVLGNPLLAGHHDLHALAERVSSHLLSYYLPDIMDDMTTRMGAKYLCQLMKLHLSCQDALKSIIIRPPHPHPPTQECDFCNRRN</sequence>
<dbReference type="AlphaFoldDB" id="A0A8S0W833"/>
<organism evidence="1 2">
    <name type="scientific">Cyclocybe aegerita</name>
    <name type="common">Black poplar mushroom</name>
    <name type="synonym">Agrocybe aegerita</name>
    <dbReference type="NCBI Taxonomy" id="1973307"/>
    <lineage>
        <taxon>Eukaryota</taxon>
        <taxon>Fungi</taxon>
        <taxon>Dikarya</taxon>
        <taxon>Basidiomycota</taxon>
        <taxon>Agaricomycotina</taxon>
        <taxon>Agaricomycetes</taxon>
        <taxon>Agaricomycetidae</taxon>
        <taxon>Agaricales</taxon>
        <taxon>Agaricineae</taxon>
        <taxon>Bolbitiaceae</taxon>
        <taxon>Cyclocybe</taxon>
    </lineage>
</organism>
<gene>
    <name evidence="1" type="ORF">AAE3_LOCUS8567</name>
</gene>
<reference evidence="1 2" key="1">
    <citation type="submission" date="2020-01" db="EMBL/GenBank/DDBJ databases">
        <authorList>
            <person name="Gupta K D."/>
        </authorList>
    </citation>
    <scope>NUCLEOTIDE SEQUENCE [LARGE SCALE GENOMIC DNA]</scope>
</reference>
<name>A0A8S0W833_CYCAE</name>
<protein>
    <submittedName>
        <fullName evidence="1">Uncharacterized protein</fullName>
    </submittedName>
</protein>
<keyword evidence="2" id="KW-1185">Reference proteome</keyword>
<comment type="caution">
    <text evidence="1">The sequence shown here is derived from an EMBL/GenBank/DDBJ whole genome shotgun (WGS) entry which is preliminary data.</text>
</comment>
<dbReference type="Proteomes" id="UP000467700">
    <property type="component" value="Unassembled WGS sequence"/>
</dbReference>